<reference evidence="5" key="1">
    <citation type="journal article" date="2019" name="Int. J. Syst. Evol. Microbiol.">
        <title>The Global Catalogue of Microorganisms (GCM) 10K type strain sequencing project: providing services to taxonomists for standard genome sequencing and annotation.</title>
        <authorList>
            <consortium name="The Broad Institute Genomics Platform"/>
            <consortium name="The Broad Institute Genome Sequencing Center for Infectious Disease"/>
            <person name="Wu L."/>
            <person name="Ma J."/>
        </authorList>
    </citation>
    <scope>NUCLEOTIDE SEQUENCE [LARGE SCALE GENOMIC DNA]</scope>
    <source>
        <strain evidence="5">JCM 9373</strain>
    </source>
</reference>
<accession>A0ABP6NFC0</accession>
<evidence type="ECO:0000313" key="5">
    <source>
        <dbReference type="Proteomes" id="UP001500320"/>
    </source>
</evidence>
<keyword evidence="3" id="KW-0456">Lyase</keyword>
<comment type="similarity">
    <text evidence="1">Belongs to the enoyl-CoA hydratase/isomerase family.</text>
</comment>
<dbReference type="InterPro" id="IPR029045">
    <property type="entry name" value="ClpP/crotonase-like_dom_sf"/>
</dbReference>
<dbReference type="Proteomes" id="UP001500320">
    <property type="component" value="Unassembled WGS sequence"/>
</dbReference>
<protein>
    <submittedName>
        <fullName evidence="4">Enoyl-CoA hydratase/isomerase family protein</fullName>
    </submittedName>
</protein>
<keyword evidence="2" id="KW-0443">Lipid metabolism</keyword>
<evidence type="ECO:0000313" key="4">
    <source>
        <dbReference type="EMBL" id="GAA3146560.1"/>
    </source>
</evidence>
<dbReference type="PANTHER" id="PTHR11941">
    <property type="entry name" value="ENOYL-COA HYDRATASE-RELATED"/>
    <property type="match status" value="1"/>
</dbReference>
<proteinExistence type="inferred from homology"/>
<dbReference type="InterPro" id="IPR001753">
    <property type="entry name" value="Enoyl-CoA_hydra/iso"/>
</dbReference>
<organism evidence="4 5">
    <name type="scientific">Planomonospora alba</name>
    <dbReference type="NCBI Taxonomy" id="161354"/>
    <lineage>
        <taxon>Bacteria</taxon>
        <taxon>Bacillati</taxon>
        <taxon>Actinomycetota</taxon>
        <taxon>Actinomycetes</taxon>
        <taxon>Streptosporangiales</taxon>
        <taxon>Streptosporangiaceae</taxon>
        <taxon>Planomonospora</taxon>
    </lineage>
</organism>
<name>A0ABP6NFC0_9ACTN</name>
<dbReference type="Pfam" id="PF00378">
    <property type="entry name" value="ECH_1"/>
    <property type="match status" value="1"/>
</dbReference>
<gene>
    <name evidence="4" type="ORF">GCM10010466_41980</name>
</gene>
<evidence type="ECO:0000256" key="3">
    <source>
        <dbReference type="ARBA" id="ARBA00023239"/>
    </source>
</evidence>
<dbReference type="Gene3D" id="3.90.226.10">
    <property type="entry name" value="2-enoyl-CoA Hydratase, Chain A, domain 1"/>
    <property type="match status" value="1"/>
</dbReference>
<dbReference type="CDD" id="cd06558">
    <property type="entry name" value="crotonase-like"/>
    <property type="match status" value="1"/>
</dbReference>
<comment type="caution">
    <text evidence="4">The sequence shown here is derived from an EMBL/GenBank/DDBJ whole genome shotgun (WGS) entry which is preliminary data.</text>
</comment>
<evidence type="ECO:0000256" key="1">
    <source>
        <dbReference type="ARBA" id="ARBA00005254"/>
    </source>
</evidence>
<dbReference type="PANTHER" id="PTHR11941:SF169">
    <property type="entry name" value="(7AS)-7A-METHYL-1,5-DIOXO-2,3,5,6,7,7A-HEXAHYDRO-1H-INDENE-CARBOXYL-COA HYDROLASE"/>
    <property type="match status" value="1"/>
</dbReference>
<dbReference type="SUPFAM" id="SSF52096">
    <property type="entry name" value="ClpP/crotonase"/>
    <property type="match status" value="1"/>
</dbReference>
<keyword evidence="5" id="KW-1185">Reference proteome</keyword>
<dbReference type="EMBL" id="BAAAUT010000034">
    <property type="protein sequence ID" value="GAA3146560.1"/>
    <property type="molecule type" value="Genomic_DNA"/>
</dbReference>
<sequence>MLTVRELLDLLQAPQPLTVDGLPTYPLLVVDLETAAGEADPETLAPHLVTRPQVIIGVLPTDASPRALRLARACTVAVCPQPSRHPQVVAVNDVHAALETLTRTIHTAPVAALSLHQLLHLQEHLPVPEALVAESAVYSTLLAGTEFSSWLARRNTRRPQETTDPVKASIEAGTLRISLSRPARRNAFNAAMREALCDALAVAAGDRALRVELTGHGPDFCAGGDLDEFGTADPAAAHLLRTARSAALALHRLADRTTARLQGNCIGAGIELPAYAGRVLARPDVRIHLPELSMGLIPGAGGTVSLTRRIGRWRTAWLALTGAVLTAREALSWGLIDELWP</sequence>
<dbReference type="RefSeq" id="WP_344862078.1">
    <property type="nucleotide sequence ID" value="NZ_BAAAUT010000034.1"/>
</dbReference>
<evidence type="ECO:0000256" key="2">
    <source>
        <dbReference type="ARBA" id="ARBA00023098"/>
    </source>
</evidence>